<name>A0AAD8PT14_9PEZI</name>
<organism evidence="3 4">
    <name type="scientific">Colletotrichum navitas</name>
    <dbReference type="NCBI Taxonomy" id="681940"/>
    <lineage>
        <taxon>Eukaryota</taxon>
        <taxon>Fungi</taxon>
        <taxon>Dikarya</taxon>
        <taxon>Ascomycota</taxon>
        <taxon>Pezizomycotina</taxon>
        <taxon>Sordariomycetes</taxon>
        <taxon>Hypocreomycetidae</taxon>
        <taxon>Glomerellales</taxon>
        <taxon>Glomerellaceae</taxon>
        <taxon>Colletotrichum</taxon>
        <taxon>Colletotrichum graminicola species complex</taxon>
    </lineage>
</organism>
<sequence>MPNIGLSLSVFLLSSPLLSTLSLSLSPSRSYQTNPTTHSPSLDHSLPPAHATDRVKWPGRSKATPAQRYCPLGST</sequence>
<evidence type="ECO:0008006" key="5">
    <source>
        <dbReference type="Google" id="ProtNLM"/>
    </source>
</evidence>
<evidence type="ECO:0000313" key="3">
    <source>
        <dbReference type="EMBL" id="KAK1579675.1"/>
    </source>
</evidence>
<reference evidence="3" key="1">
    <citation type="submission" date="2021-06" db="EMBL/GenBank/DDBJ databases">
        <title>Comparative genomics, transcriptomics and evolutionary studies reveal genomic signatures of adaptation to plant cell wall in hemibiotrophic fungi.</title>
        <authorList>
            <consortium name="DOE Joint Genome Institute"/>
            <person name="Baroncelli R."/>
            <person name="Diaz J.F."/>
            <person name="Benocci T."/>
            <person name="Peng M."/>
            <person name="Battaglia E."/>
            <person name="Haridas S."/>
            <person name="Andreopoulos W."/>
            <person name="Labutti K."/>
            <person name="Pangilinan J."/>
            <person name="Floch G.L."/>
            <person name="Makela M.R."/>
            <person name="Henrissat B."/>
            <person name="Grigoriev I.V."/>
            <person name="Crouch J.A."/>
            <person name="De Vries R.P."/>
            <person name="Sukno S.A."/>
            <person name="Thon M.R."/>
        </authorList>
    </citation>
    <scope>NUCLEOTIDE SEQUENCE</scope>
    <source>
        <strain evidence="3">CBS 125086</strain>
    </source>
</reference>
<feature type="compositionally biased region" description="Polar residues" evidence="1">
    <location>
        <begin position="29"/>
        <end position="42"/>
    </location>
</feature>
<evidence type="ECO:0000256" key="2">
    <source>
        <dbReference type="SAM" id="SignalP"/>
    </source>
</evidence>
<keyword evidence="2" id="KW-0732">Signal</keyword>
<dbReference type="Proteomes" id="UP001230504">
    <property type="component" value="Unassembled WGS sequence"/>
</dbReference>
<feature type="chain" id="PRO_5042261590" description="Secreted protein" evidence="2">
    <location>
        <begin position="23"/>
        <end position="75"/>
    </location>
</feature>
<dbReference type="GeneID" id="85436780"/>
<comment type="caution">
    <text evidence="3">The sequence shown here is derived from an EMBL/GenBank/DDBJ whole genome shotgun (WGS) entry which is preliminary data.</text>
</comment>
<evidence type="ECO:0000313" key="4">
    <source>
        <dbReference type="Proteomes" id="UP001230504"/>
    </source>
</evidence>
<gene>
    <name evidence="3" type="ORF">LY79DRAFT_336358</name>
</gene>
<keyword evidence="4" id="KW-1185">Reference proteome</keyword>
<protein>
    <recommendedName>
        <fullName evidence="5">Secreted protein</fullName>
    </recommendedName>
</protein>
<accession>A0AAD8PT14</accession>
<feature type="region of interest" description="Disordered" evidence="1">
    <location>
        <begin position="26"/>
        <end position="75"/>
    </location>
</feature>
<feature type="signal peptide" evidence="2">
    <location>
        <begin position="1"/>
        <end position="22"/>
    </location>
</feature>
<proteinExistence type="predicted"/>
<dbReference type="RefSeq" id="XP_060410783.1">
    <property type="nucleotide sequence ID" value="XM_060552540.1"/>
</dbReference>
<evidence type="ECO:0000256" key="1">
    <source>
        <dbReference type="SAM" id="MobiDB-lite"/>
    </source>
</evidence>
<dbReference type="AlphaFoldDB" id="A0AAD8PT14"/>
<dbReference type="EMBL" id="JAHLJV010000063">
    <property type="protein sequence ID" value="KAK1579675.1"/>
    <property type="molecule type" value="Genomic_DNA"/>
</dbReference>